<protein>
    <recommendedName>
        <fullName evidence="3">Ricin B lectin domain-containing protein</fullName>
    </recommendedName>
</protein>
<name>A0A6A4GVC4_9AGAR</name>
<proteinExistence type="predicted"/>
<evidence type="ECO:0000313" key="1">
    <source>
        <dbReference type="EMBL" id="KAE9389711.1"/>
    </source>
</evidence>
<keyword evidence="2" id="KW-1185">Reference proteome</keyword>
<dbReference type="InterPro" id="IPR035992">
    <property type="entry name" value="Ricin_B-like_lectins"/>
</dbReference>
<organism evidence="1 2">
    <name type="scientific">Gymnopus androsaceus JB14</name>
    <dbReference type="NCBI Taxonomy" id="1447944"/>
    <lineage>
        <taxon>Eukaryota</taxon>
        <taxon>Fungi</taxon>
        <taxon>Dikarya</taxon>
        <taxon>Basidiomycota</taxon>
        <taxon>Agaricomycotina</taxon>
        <taxon>Agaricomycetes</taxon>
        <taxon>Agaricomycetidae</taxon>
        <taxon>Agaricales</taxon>
        <taxon>Marasmiineae</taxon>
        <taxon>Omphalotaceae</taxon>
        <taxon>Gymnopus</taxon>
    </lineage>
</organism>
<dbReference type="SUPFAM" id="SSF50370">
    <property type="entry name" value="Ricin B-like lectins"/>
    <property type="match status" value="1"/>
</dbReference>
<dbReference type="Gene3D" id="2.80.10.50">
    <property type="match status" value="1"/>
</dbReference>
<reference evidence="1" key="1">
    <citation type="journal article" date="2019" name="Environ. Microbiol.">
        <title>Fungal ecological strategies reflected in gene transcription - a case study of two litter decomposers.</title>
        <authorList>
            <person name="Barbi F."/>
            <person name="Kohler A."/>
            <person name="Barry K."/>
            <person name="Baskaran P."/>
            <person name="Daum C."/>
            <person name="Fauchery L."/>
            <person name="Ihrmark K."/>
            <person name="Kuo A."/>
            <person name="LaButti K."/>
            <person name="Lipzen A."/>
            <person name="Morin E."/>
            <person name="Grigoriev I.V."/>
            <person name="Henrissat B."/>
            <person name="Lindahl B."/>
            <person name="Martin F."/>
        </authorList>
    </citation>
    <scope>NUCLEOTIDE SEQUENCE</scope>
    <source>
        <strain evidence="1">JB14</strain>
    </source>
</reference>
<evidence type="ECO:0008006" key="3">
    <source>
        <dbReference type="Google" id="ProtNLM"/>
    </source>
</evidence>
<evidence type="ECO:0000313" key="2">
    <source>
        <dbReference type="Proteomes" id="UP000799118"/>
    </source>
</evidence>
<accession>A0A6A4GVC4</accession>
<sequence>MVNYIQNITSLAGAASELVRIVTFTGDLLNLNEAVGLNTNAIIGFPNSPGHTNQNWLLIPQSTNASQFTIQSAEFSSLYISYASAAAPGAPEAQSPVIASDSFATVFKMELVGSGPAVNLVDVASGFALTSWTIPDPTFTNPSTPLTMEGLNTPESEMQSFTIELD</sequence>
<gene>
    <name evidence="1" type="ORF">BT96DRAFT_926389</name>
</gene>
<dbReference type="AlphaFoldDB" id="A0A6A4GVC4"/>
<dbReference type="EMBL" id="ML769685">
    <property type="protein sequence ID" value="KAE9389711.1"/>
    <property type="molecule type" value="Genomic_DNA"/>
</dbReference>
<dbReference type="OrthoDB" id="2879253at2759"/>
<dbReference type="Proteomes" id="UP000799118">
    <property type="component" value="Unassembled WGS sequence"/>
</dbReference>